<sequence>MASYEVRDPIHKRIWFDGYERKVIDHPFSQRLRFVNQLSFLLSYVYPGGVHDRFSHALGAMHVAGRLFARFLASSNALSSRFSGEELEALRRRVRLGGLLHDIGHGPFSHSSETVFPRLRALPLERSWWKEIPDRQAKHEDYSVLLIQTLVAEGILDAELARDVASLVHAGVTPSPFFDGIERKAPTLHAILKSIVSGEVDCDRMDYLLRDSYYCGVAYGQYDLDWLISSMGVAEQGGKLVFALSENGVRAFEDMLLARYHMIDQVYFHKTKAGFTHCLEQAISSGEITLEIPSDPYAYAELRDGKVIEQLFEAAKDPKNEWSRRLMRREAPKRILRLHPDRFDDRETLEELKRRCEAKGVRWFTHSAGSELSHFGEGSDSASMMYVAKKTVSGIEFVPIFKYSDLLQKYNERLRFTDFFVLREDAARLGR</sequence>
<dbReference type="Pfam" id="PF01966">
    <property type="entry name" value="HD"/>
    <property type="match status" value="1"/>
</dbReference>
<dbReference type="InterPro" id="IPR003607">
    <property type="entry name" value="HD/PDEase_dom"/>
</dbReference>
<organism evidence="2 3">
    <name type="scientific">Candidatus Uhrbacteria bacterium RIFCSPHIGHO2_01_FULL_63_20</name>
    <dbReference type="NCBI Taxonomy" id="1802385"/>
    <lineage>
        <taxon>Bacteria</taxon>
        <taxon>Candidatus Uhriibacteriota</taxon>
    </lineage>
</organism>
<protein>
    <recommendedName>
        <fullName evidence="1">HD/PDEase domain-containing protein</fullName>
    </recommendedName>
</protein>
<dbReference type="SMART" id="SM00471">
    <property type="entry name" value="HDc"/>
    <property type="match status" value="1"/>
</dbReference>
<evidence type="ECO:0000259" key="1">
    <source>
        <dbReference type="SMART" id="SM00471"/>
    </source>
</evidence>
<dbReference type="InterPro" id="IPR045509">
    <property type="entry name" value="HD_assoc_2"/>
</dbReference>
<dbReference type="GO" id="GO:0008832">
    <property type="term" value="F:dGTPase activity"/>
    <property type="evidence" value="ECO:0007669"/>
    <property type="project" value="TreeGrafter"/>
</dbReference>
<dbReference type="GO" id="GO:0006203">
    <property type="term" value="P:dGTP catabolic process"/>
    <property type="evidence" value="ECO:0007669"/>
    <property type="project" value="TreeGrafter"/>
</dbReference>
<dbReference type="PANTHER" id="PTHR11373">
    <property type="entry name" value="DEOXYNUCLEOSIDE TRIPHOSPHATE TRIPHOSPHOHYDROLASE"/>
    <property type="match status" value="1"/>
</dbReference>
<feature type="domain" description="HD/PDEase" evidence="1">
    <location>
        <begin position="49"/>
        <end position="217"/>
    </location>
</feature>
<dbReference type="Gene3D" id="1.10.3210.10">
    <property type="entry name" value="Hypothetical protein af1432"/>
    <property type="match status" value="1"/>
</dbReference>
<dbReference type="AlphaFoldDB" id="A0A1F7TK69"/>
<dbReference type="PANTHER" id="PTHR11373:SF4">
    <property type="entry name" value="DEOXYNUCLEOSIDE TRIPHOSPHATE TRIPHOSPHOHYDROLASE SAMHD1"/>
    <property type="match status" value="1"/>
</dbReference>
<dbReference type="Pfam" id="PF19276">
    <property type="entry name" value="HD_assoc_2"/>
    <property type="match status" value="1"/>
</dbReference>
<dbReference type="Proteomes" id="UP000177885">
    <property type="component" value="Unassembled WGS sequence"/>
</dbReference>
<dbReference type="EMBL" id="MGDT01000007">
    <property type="protein sequence ID" value="OGL66413.1"/>
    <property type="molecule type" value="Genomic_DNA"/>
</dbReference>
<comment type="caution">
    <text evidence="2">The sequence shown here is derived from an EMBL/GenBank/DDBJ whole genome shotgun (WGS) entry which is preliminary data.</text>
</comment>
<evidence type="ECO:0000313" key="2">
    <source>
        <dbReference type="EMBL" id="OGL66413.1"/>
    </source>
</evidence>
<gene>
    <name evidence="2" type="ORF">A2856_01825</name>
</gene>
<dbReference type="InterPro" id="IPR006674">
    <property type="entry name" value="HD_domain"/>
</dbReference>
<reference evidence="2 3" key="1">
    <citation type="journal article" date="2016" name="Nat. Commun.">
        <title>Thousands of microbial genomes shed light on interconnected biogeochemical processes in an aquifer system.</title>
        <authorList>
            <person name="Anantharaman K."/>
            <person name="Brown C.T."/>
            <person name="Hug L.A."/>
            <person name="Sharon I."/>
            <person name="Castelle C.J."/>
            <person name="Probst A.J."/>
            <person name="Thomas B.C."/>
            <person name="Singh A."/>
            <person name="Wilkins M.J."/>
            <person name="Karaoz U."/>
            <person name="Brodie E.L."/>
            <person name="Williams K.H."/>
            <person name="Hubbard S.S."/>
            <person name="Banfield J.F."/>
        </authorList>
    </citation>
    <scope>NUCLEOTIDE SEQUENCE [LARGE SCALE GENOMIC DNA]</scope>
</reference>
<dbReference type="InterPro" id="IPR050135">
    <property type="entry name" value="dGTPase-like"/>
</dbReference>
<name>A0A1F7TK69_9BACT</name>
<dbReference type="SUPFAM" id="SSF109604">
    <property type="entry name" value="HD-domain/PDEase-like"/>
    <property type="match status" value="1"/>
</dbReference>
<dbReference type="CDD" id="cd00077">
    <property type="entry name" value="HDc"/>
    <property type="match status" value="1"/>
</dbReference>
<proteinExistence type="predicted"/>
<dbReference type="STRING" id="1802385.A2856_01825"/>
<accession>A0A1F7TK69</accession>
<evidence type="ECO:0000313" key="3">
    <source>
        <dbReference type="Proteomes" id="UP000177885"/>
    </source>
</evidence>